<name>A0A117MSB3_CHLLI</name>
<dbReference type="Pfam" id="PF03916">
    <property type="entry name" value="NrfD"/>
    <property type="match status" value="1"/>
</dbReference>
<evidence type="ECO:0000313" key="8">
    <source>
        <dbReference type="EMBL" id="KUL33114.1"/>
    </source>
</evidence>
<reference evidence="8 9" key="1">
    <citation type="submission" date="2015-10" db="EMBL/GenBank/DDBJ databases">
        <title>Draft Genome Sequence of Chlorobium limicola strain Frasassi Growing under Artificial Lighting in the Frasassi Cave System.</title>
        <authorList>
            <person name="Mansor M."/>
            <person name="Macalady J."/>
        </authorList>
    </citation>
    <scope>NUCLEOTIDE SEQUENCE [LARGE SCALE GENOMIC DNA]</scope>
    <source>
        <strain evidence="8 9">Frasassi</strain>
    </source>
</reference>
<accession>A0A117MSB3</accession>
<dbReference type="InterPro" id="IPR005614">
    <property type="entry name" value="NrfD-like"/>
</dbReference>
<keyword evidence="3" id="KW-1003">Cell membrane</keyword>
<keyword evidence="5 7" id="KW-1133">Transmembrane helix</keyword>
<dbReference type="RefSeq" id="WP_012467288.1">
    <property type="nucleotide sequence ID" value="NZ_JAAXUX010000012.1"/>
</dbReference>
<dbReference type="Gene3D" id="1.20.1630.10">
    <property type="entry name" value="Formate dehydrogenase/DMSO reductase domain"/>
    <property type="match status" value="1"/>
</dbReference>
<dbReference type="AlphaFoldDB" id="A0A117MSB3"/>
<evidence type="ECO:0000256" key="5">
    <source>
        <dbReference type="ARBA" id="ARBA00022989"/>
    </source>
</evidence>
<evidence type="ECO:0000256" key="3">
    <source>
        <dbReference type="ARBA" id="ARBA00022475"/>
    </source>
</evidence>
<evidence type="ECO:0000256" key="6">
    <source>
        <dbReference type="ARBA" id="ARBA00023136"/>
    </source>
</evidence>
<dbReference type="InterPro" id="IPR052049">
    <property type="entry name" value="Electron_transfer_protein"/>
</dbReference>
<evidence type="ECO:0000256" key="2">
    <source>
        <dbReference type="ARBA" id="ARBA00008929"/>
    </source>
</evidence>
<feature type="transmembrane region" description="Helical" evidence="7">
    <location>
        <begin position="29"/>
        <end position="52"/>
    </location>
</feature>
<comment type="similarity">
    <text evidence="2">Belongs to the NrfD family.</text>
</comment>
<dbReference type="EMBL" id="LMBR01000002">
    <property type="protein sequence ID" value="KUL33114.1"/>
    <property type="molecule type" value="Genomic_DNA"/>
</dbReference>
<evidence type="ECO:0000256" key="7">
    <source>
        <dbReference type="SAM" id="Phobius"/>
    </source>
</evidence>
<feature type="transmembrane region" description="Helical" evidence="7">
    <location>
        <begin position="160"/>
        <end position="183"/>
    </location>
</feature>
<keyword evidence="4 7" id="KW-0812">Transmembrane</keyword>
<keyword evidence="9" id="KW-1185">Reference proteome</keyword>
<evidence type="ECO:0000256" key="4">
    <source>
        <dbReference type="ARBA" id="ARBA00022692"/>
    </source>
</evidence>
<feature type="transmembrane region" description="Helical" evidence="7">
    <location>
        <begin position="116"/>
        <end position="134"/>
    </location>
</feature>
<dbReference type="Proteomes" id="UP000053937">
    <property type="component" value="Unassembled WGS sequence"/>
</dbReference>
<dbReference type="OMA" id="KLMFNYQ"/>
<organism evidence="8 9">
    <name type="scientific">Chlorobium limicola</name>
    <dbReference type="NCBI Taxonomy" id="1092"/>
    <lineage>
        <taxon>Bacteria</taxon>
        <taxon>Pseudomonadati</taxon>
        <taxon>Chlorobiota</taxon>
        <taxon>Chlorobiia</taxon>
        <taxon>Chlorobiales</taxon>
        <taxon>Chlorobiaceae</taxon>
        <taxon>Chlorobium/Pelodictyon group</taxon>
        <taxon>Chlorobium</taxon>
    </lineage>
</organism>
<gene>
    <name evidence="8" type="ORF">ASB62_00380</name>
</gene>
<feature type="transmembrane region" description="Helical" evidence="7">
    <location>
        <begin position="225"/>
        <end position="250"/>
    </location>
</feature>
<dbReference type="GO" id="GO:0005886">
    <property type="term" value="C:plasma membrane"/>
    <property type="evidence" value="ECO:0007669"/>
    <property type="project" value="UniProtKB-SubCell"/>
</dbReference>
<feature type="transmembrane region" description="Helical" evidence="7">
    <location>
        <begin position="270"/>
        <end position="292"/>
    </location>
</feature>
<comment type="caution">
    <text evidence="8">The sequence shown here is derived from an EMBL/GenBank/DDBJ whole genome shotgun (WGS) entry which is preliminary data.</text>
</comment>
<keyword evidence="6 7" id="KW-0472">Membrane</keyword>
<feature type="transmembrane region" description="Helical" evidence="7">
    <location>
        <begin position="304"/>
        <end position="324"/>
    </location>
</feature>
<feature type="transmembrane region" description="Helical" evidence="7">
    <location>
        <begin position="189"/>
        <end position="213"/>
    </location>
</feature>
<dbReference type="PANTHER" id="PTHR34856:SF2">
    <property type="entry name" value="PROTEIN NRFD"/>
    <property type="match status" value="1"/>
</dbReference>
<comment type="subcellular location">
    <subcellularLocation>
        <location evidence="1">Cell membrane</location>
        <topology evidence="1">Multi-pass membrane protein</topology>
    </subcellularLocation>
</comment>
<evidence type="ECO:0000313" key="9">
    <source>
        <dbReference type="Proteomes" id="UP000053937"/>
    </source>
</evidence>
<evidence type="ECO:0000256" key="1">
    <source>
        <dbReference type="ARBA" id="ARBA00004651"/>
    </source>
</evidence>
<sequence length="331" mass="36138">MLATAVNEIVSTKINPNVVPHLHIWEWHIPLYLFLGGLAGGLLVITSIMIVLKRKFGIGPRDQGDGCPCLAVRIGSVLSPTLLGIGMLFLFLDLAHPLYVWAFYTTIQPTSPMSAGSWILIAFFPLAILQAMLVNKRQLRGFNIEPINKVIDWTENHMTIVALVNAHIGVGIGIYTGILLSFFSARPLWSSSILGMLFLVSGISSAAALMLLLAPEDEKPVYSMIDANAIWIELMTVGLFVLGGLTGSANTHGAMMHLITGDINLAGMSYMFWFWGIFIASGLVVPLLLEFLEAAGVHIRFPNVAPVMVLFGGLILRFLIVFAGQTYHTFM</sequence>
<proteinExistence type="inferred from homology"/>
<protein>
    <submittedName>
        <fullName evidence="8">Polysulfide reductase</fullName>
    </submittedName>
</protein>
<dbReference type="OrthoDB" id="9768846at2"/>
<dbReference type="PANTHER" id="PTHR34856">
    <property type="entry name" value="PROTEIN NRFD"/>
    <property type="match status" value="1"/>
</dbReference>